<keyword evidence="10" id="KW-1185">Reference proteome</keyword>
<organism evidence="9 10">
    <name type="scientific">Pusillimonas noertemannii</name>
    <dbReference type="NCBI Taxonomy" id="305977"/>
    <lineage>
        <taxon>Bacteria</taxon>
        <taxon>Pseudomonadati</taxon>
        <taxon>Pseudomonadota</taxon>
        <taxon>Betaproteobacteria</taxon>
        <taxon>Burkholderiales</taxon>
        <taxon>Alcaligenaceae</taxon>
        <taxon>Pusillimonas</taxon>
    </lineage>
</organism>
<comment type="catalytic activity">
    <reaction evidence="1">
        <text>ATP-independent breakage of single-stranded DNA, followed by passage and rejoining.</text>
        <dbReference type="EC" id="5.6.2.1"/>
    </reaction>
</comment>
<evidence type="ECO:0000259" key="8">
    <source>
        <dbReference type="Pfam" id="PF21338"/>
    </source>
</evidence>
<dbReference type="Pfam" id="PF21338">
    <property type="entry name" value="Top1B_N_bact"/>
    <property type="match status" value="1"/>
</dbReference>
<evidence type="ECO:0000256" key="5">
    <source>
        <dbReference type="ARBA" id="ARBA00023125"/>
    </source>
</evidence>
<dbReference type="EMBL" id="QEKO01000004">
    <property type="protein sequence ID" value="PVY61136.1"/>
    <property type="molecule type" value="Genomic_DNA"/>
</dbReference>
<evidence type="ECO:0000313" key="9">
    <source>
        <dbReference type="EMBL" id="PVY61136.1"/>
    </source>
</evidence>
<evidence type="ECO:0000256" key="6">
    <source>
        <dbReference type="ARBA" id="ARBA00023235"/>
    </source>
</evidence>
<feature type="domain" description="DNA topoisomerase I catalytic core eukaryotic-type" evidence="7">
    <location>
        <begin position="94"/>
        <end position="300"/>
    </location>
</feature>
<dbReference type="Proteomes" id="UP000246145">
    <property type="component" value="Unassembled WGS sequence"/>
</dbReference>
<dbReference type="OrthoDB" id="9778962at2"/>
<evidence type="ECO:0000313" key="10">
    <source>
        <dbReference type="Proteomes" id="UP000246145"/>
    </source>
</evidence>
<dbReference type="Gene3D" id="3.30.66.10">
    <property type="entry name" value="DNA topoisomerase I domain"/>
    <property type="match status" value="1"/>
</dbReference>
<keyword evidence="6 9" id="KW-0413">Isomerase</keyword>
<dbReference type="AlphaFoldDB" id="A0A2U1CJF0"/>
<dbReference type="PRINTS" id="PR00416">
    <property type="entry name" value="EUTPISMRASEI"/>
</dbReference>
<evidence type="ECO:0000256" key="1">
    <source>
        <dbReference type="ARBA" id="ARBA00000213"/>
    </source>
</evidence>
<dbReference type="GO" id="GO:0003677">
    <property type="term" value="F:DNA binding"/>
    <property type="evidence" value="ECO:0007669"/>
    <property type="project" value="UniProtKB-KW"/>
</dbReference>
<dbReference type="Pfam" id="PF01028">
    <property type="entry name" value="Topoisom_I"/>
    <property type="match status" value="1"/>
</dbReference>
<feature type="domain" description="DNA topoisomerase IB N-terminal" evidence="8">
    <location>
        <begin position="30"/>
        <end position="78"/>
    </location>
</feature>
<dbReference type="GO" id="GO:0003917">
    <property type="term" value="F:DNA topoisomerase type I (single strand cut, ATP-independent) activity"/>
    <property type="evidence" value="ECO:0007669"/>
    <property type="project" value="UniProtKB-EC"/>
</dbReference>
<protein>
    <recommendedName>
        <fullName evidence="3">DNA topoisomerase</fullName>
        <ecNumber evidence="3">5.6.2.1</ecNumber>
    </recommendedName>
</protein>
<comment type="similarity">
    <text evidence="2">Belongs to the type IB topoisomerase family.</text>
</comment>
<proteinExistence type="inferred from homology"/>
<dbReference type="STRING" id="1231391.GCA_000308195_01132"/>
<name>A0A2U1CJF0_9BURK</name>
<evidence type="ECO:0000259" key="7">
    <source>
        <dbReference type="Pfam" id="PF01028"/>
    </source>
</evidence>
<dbReference type="GO" id="GO:0006265">
    <property type="term" value="P:DNA topological change"/>
    <property type="evidence" value="ECO:0007669"/>
    <property type="project" value="InterPro"/>
</dbReference>
<dbReference type="InterPro" id="IPR013500">
    <property type="entry name" value="TopoI_cat_euk"/>
</dbReference>
<gene>
    <name evidence="9" type="ORF">C7440_2686</name>
</gene>
<dbReference type="InterPro" id="IPR035447">
    <property type="entry name" value="DNA_topo_I_N_sf"/>
</dbReference>
<sequence length="343" mass="38100">MHAPSAEAAPRLHYASDLQAGIGRVRSGRGFRYTYPDGRAVADKNVLRRIKALAIPPAYTQVWISPSAQGHLQATGRDAKGRKQYRYHDLWQAQRRLSNYGHLQEFALALPRIRRRVARDMGAHSLGRDKVAALVVQLLETTLIRIGSREYARRNKSYGLTTLKPRHATLGAASVRFRFRGKSGVMHDVAVNDRRIARAVRRCMELPGQELFQYLDSEGEVHSMDSGTVNAYLKQASGADFTAKDYRTWAGSLRAFAALQCHAGTSPPSRAVLVQVVKDVARELNNTPAVCRACYIHPAIIEAYLQGELPGREPCDGPRGLRADERRLLAFLASRETSGNTVC</sequence>
<dbReference type="SUPFAM" id="SSF55869">
    <property type="entry name" value="DNA topoisomerase I domain"/>
    <property type="match status" value="1"/>
</dbReference>
<comment type="caution">
    <text evidence="9">The sequence shown here is derived from an EMBL/GenBank/DDBJ whole genome shotgun (WGS) entry which is preliminary data.</text>
</comment>
<dbReference type="Gene3D" id="1.10.132.120">
    <property type="match status" value="1"/>
</dbReference>
<keyword evidence="5" id="KW-0238">DNA-binding</keyword>
<dbReference type="EC" id="5.6.2.1" evidence="3"/>
<dbReference type="InterPro" id="IPR001631">
    <property type="entry name" value="TopoI"/>
</dbReference>
<evidence type="ECO:0000256" key="4">
    <source>
        <dbReference type="ARBA" id="ARBA00023029"/>
    </source>
</evidence>
<dbReference type="InterPro" id="IPR011010">
    <property type="entry name" value="DNA_brk_join_enz"/>
</dbReference>
<evidence type="ECO:0000256" key="2">
    <source>
        <dbReference type="ARBA" id="ARBA00006645"/>
    </source>
</evidence>
<dbReference type="Gene3D" id="3.90.15.10">
    <property type="entry name" value="Topoisomerase I, Chain A, domain 3"/>
    <property type="match status" value="1"/>
</dbReference>
<dbReference type="InterPro" id="IPR014711">
    <property type="entry name" value="TopoI_cat_a-hlx-sub_euk"/>
</dbReference>
<dbReference type="RefSeq" id="WP_116518912.1">
    <property type="nucleotide sequence ID" value="NZ_JACCEX010000004.1"/>
</dbReference>
<dbReference type="PROSITE" id="PS52038">
    <property type="entry name" value="TOPO_IB_2"/>
    <property type="match status" value="1"/>
</dbReference>
<dbReference type="SUPFAM" id="SSF56349">
    <property type="entry name" value="DNA breaking-rejoining enzymes"/>
    <property type="match status" value="1"/>
</dbReference>
<evidence type="ECO:0000256" key="3">
    <source>
        <dbReference type="ARBA" id="ARBA00012891"/>
    </source>
</evidence>
<keyword evidence="4" id="KW-0799">Topoisomerase</keyword>
<dbReference type="InterPro" id="IPR049331">
    <property type="entry name" value="Top1B_N_bact"/>
</dbReference>
<accession>A0A2U1CJF0</accession>
<reference evidence="9 10" key="1">
    <citation type="submission" date="2018-04" db="EMBL/GenBank/DDBJ databases">
        <title>Genomic Encyclopedia of Type Strains, Phase IV (KMG-IV): sequencing the most valuable type-strain genomes for metagenomic binning, comparative biology and taxonomic classification.</title>
        <authorList>
            <person name="Goeker M."/>
        </authorList>
    </citation>
    <scope>NUCLEOTIDE SEQUENCE [LARGE SCALE GENOMIC DNA]</scope>
    <source>
        <strain evidence="9 10">DSM 10065</strain>
    </source>
</reference>